<organism evidence="1 2">
    <name type="scientific">Naganishia cerealis</name>
    <dbReference type="NCBI Taxonomy" id="610337"/>
    <lineage>
        <taxon>Eukaryota</taxon>
        <taxon>Fungi</taxon>
        <taxon>Dikarya</taxon>
        <taxon>Basidiomycota</taxon>
        <taxon>Agaricomycotina</taxon>
        <taxon>Tremellomycetes</taxon>
        <taxon>Filobasidiales</taxon>
        <taxon>Filobasidiaceae</taxon>
        <taxon>Naganishia</taxon>
    </lineage>
</organism>
<gene>
    <name evidence="1" type="ORF">QFC19_004682</name>
</gene>
<comment type="caution">
    <text evidence="1">The sequence shown here is derived from an EMBL/GenBank/DDBJ whole genome shotgun (WGS) entry which is preliminary data.</text>
</comment>
<reference evidence="1" key="1">
    <citation type="submission" date="2023-04" db="EMBL/GenBank/DDBJ databases">
        <title>Draft Genome sequencing of Naganishia species isolated from polar environments using Oxford Nanopore Technology.</title>
        <authorList>
            <person name="Leo P."/>
            <person name="Venkateswaran K."/>
        </authorList>
    </citation>
    <scope>NUCLEOTIDE SEQUENCE</scope>
    <source>
        <strain evidence="1">MNA-CCFEE 5261</strain>
    </source>
</reference>
<name>A0ACC2VUU0_9TREE</name>
<dbReference type="EMBL" id="JASBWR010000050">
    <property type="protein sequence ID" value="KAJ9102764.1"/>
    <property type="molecule type" value="Genomic_DNA"/>
</dbReference>
<accession>A0ACC2VUU0</accession>
<sequence>MPRTTAQRRLLKEFQQLSRDPPEGIIAGPVSENDLYKWECLLEGPTDTPYENGVFPAILEFPKDYPLSPPVLKFDPPILHPNVYADGTVCISILHAPGEDPNHYERPEERWSPVQSIEKILLSVVSMLAEPNPESGANVDACKLWRDHRQEFDRQFPSMTQMTVVDVEVCVVGAGVSGLKCAHALVNDKSNKFSPSDIVVLEAQQRIGGRILTDTSLSKHGYSYDLGAAWFHDSLTNVVLQESIDDGSFNFDTDGYYDDKDIAVYAEEDDGPLDMDGLKINRVVEEMEKFIEIHFFENLGTEDMSLPQILVKYMEKYGSRLTTQQKKYCERVMRYYELWDGISWDQISAKFCVMDHNGRNLYNIKGYDFVIQKLKAGLPEGTVRKNQQIKSIDTSNASYVEVETTSGLKLKTRYVVLSVPLSILKLEPLHPYGISWNPPLPKKMSKALDSLHFGALGKVIFEFDTVWWPTDQDRFLILPKANAGNVKKELDDIPPPYTYPTFAVNYAAVHHKNPRASLVLLTQAPLTNYLEANPEKAWTYYKPMLSKLAKGSNVPDPINTITSPWTQNPYARGSYVALHPGDEAEGINHFLGTDNGYGPGDERIRFVGEHTALEGAGCVHGAYMSGQREAQWILDEWKQKASL</sequence>
<dbReference type="Proteomes" id="UP001241377">
    <property type="component" value="Unassembled WGS sequence"/>
</dbReference>
<evidence type="ECO:0000313" key="1">
    <source>
        <dbReference type="EMBL" id="KAJ9102764.1"/>
    </source>
</evidence>
<keyword evidence="2" id="KW-1185">Reference proteome</keyword>
<proteinExistence type="predicted"/>
<evidence type="ECO:0000313" key="2">
    <source>
        <dbReference type="Proteomes" id="UP001241377"/>
    </source>
</evidence>
<protein>
    <submittedName>
        <fullName evidence="1">Uncharacterized protein</fullName>
    </submittedName>
</protein>